<dbReference type="RefSeq" id="WP_229986516.1">
    <property type="nucleotide sequence ID" value="NZ_JAJJML010000002.1"/>
</dbReference>
<gene>
    <name evidence="1" type="ORF">LNP80_22685</name>
</gene>
<dbReference type="AlphaFoldDB" id="A0A9Q3UYP6"/>
<dbReference type="InterPro" id="IPR036388">
    <property type="entry name" value="WH-like_DNA-bd_sf"/>
</dbReference>
<dbReference type="Pfam" id="PF21205">
    <property type="entry name" value="Rep3_C"/>
    <property type="match status" value="1"/>
</dbReference>
<dbReference type="InterPro" id="IPR036390">
    <property type="entry name" value="WH_DNA-bd_sf"/>
</dbReference>
<organism evidence="1 2">
    <name type="scientific">Chryseobacterium muglaense</name>
    <dbReference type="NCBI Taxonomy" id="2893752"/>
    <lineage>
        <taxon>Bacteria</taxon>
        <taxon>Pseudomonadati</taxon>
        <taxon>Bacteroidota</taxon>
        <taxon>Flavobacteriia</taxon>
        <taxon>Flavobacteriales</taxon>
        <taxon>Weeksellaceae</taxon>
        <taxon>Chryseobacterium group</taxon>
        <taxon>Chryseobacterium</taxon>
    </lineage>
</organism>
<dbReference type="SUPFAM" id="SSF46785">
    <property type="entry name" value="Winged helix' DNA-binding domain"/>
    <property type="match status" value="1"/>
</dbReference>
<evidence type="ECO:0000313" key="2">
    <source>
        <dbReference type="Proteomes" id="UP001107960"/>
    </source>
</evidence>
<evidence type="ECO:0000313" key="1">
    <source>
        <dbReference type="EMBL" id="MCC9037022.1"/>
    </source>
</evidence>
<dbReference type="EMBL" id="JAJJML010000002">
    <property type="protein sequence ID" value="MCC9037022.1"/>
    <property type="molecule type" value="Genomic_DNA"/>
</dbReference>
<sequence length="384" mass="45119">MIEEYDDQDSPKKDLIFGNYIKQANFLTSSVIFDMSEVQKDALYFIMQNIDYHSPTPTDKLKIDFEMFLEYKKVKKNDFYSIQETVQLMNGIRDIRGSFRNQYTGQFVTFNLIDNVSINPKSPNELDVTLAQYGVILLYEKALADYVERSKSFLPDFNKYANSGKGFTQIEKNVVSLNSYPQKKLFEMLSRFKSKGWMKITLFDLKLALGFITIKSKTISKDFQAEQLSLIFSKDENNDIEKEEKLKVFADFRRKFLDIAIKEINNNSHLDITNLKVEPIKTGKKITSLYFTFKKKMNVQNMNAEEKKCYDYFLSFGFAETQILHLLNRIGYENMYAMFNDKISTKKSEYGFRFYDKSTKNEIKSLSGFLYENVFNNYLKPIKD</sequence>
<dbReference type="Proteomes" id="UP001107960">
    <property type="component" value="Unassembled WGS sequence"/>
</dbReference>
<dbReference type="Gene3D" id="1.10.10.10">
    <property type="entry name" value="Winged helix-like DNA-binding domain superfamily/Winged helix DNA-binding domain"/>
    <property type="match status" value="1"/>
</dbReference>
<accession>A0A9Q3UYP6</accession>
<comment type="caution">
    <text evidence="1">The sequence shown here is derived from an EMBL/GenBank/DDBJ whole genome shotgun (WGS) entry which is preliminary data.</text>
</comment>
<protein>
    <submittedName>
        <fullName evidence="1">Replication initiation protein</fullName>
    </submittedName>
</protein>
<proteinExistence type="predicted"/>
<reference evidence="1" key="1">
    <citation type="submission" date="2021-11" db="EMBL/GenBank/DDBJ databases">
        <title>Description of novel Chryseobacterium species.</title>
        <authorList>
            <person name="Saticioglu I.B."/>
            <person name="Ay H."/>
            <person name="Altun S."/>
            <person name="Duman M."/>
        </authorList>
    </citation>
    <scope>NUCLEOTIDE SEQUENCE</scope>
    <source>
        <strain evidence="1">C-39</strain>
    </source>
</reference>
<name>A0A9Q3UYP6_9FLAO</name>